<gene>
    <name evidence="1" type="ORF">C9I94_10955</name>
</gene>
<evidence type="ECO:0000313" key="2">
    <source>
        <dbReference type="Proteomes" id="UP000240481"/>
    </source>
</evidence>
<proteinExistence type="predicted"/>
<dbReference type="EMBL" id="PYLZ01000005">
    <property type="protein sequence ID" value="PSW24547.1"/>
    <property type="molecule type" value="Genomic_DNA"/>
</dbReference>
<protein>
    <submittedName>
        <fullName evidence="1">Uncharacterized protein</fullName>
    </submittedName>
</protein>
<dbReference type="Gene3D" id="1.10.150.20">
    <property type="entry name" value="5' to 3' exonuclease, C-terminal subdomain"/>
    <property type="match status" value="1"/>
</dbReference>
<accession>A0A0J8V6N2</accession>
<sequence>MTTEKYQPTDVSVNNLLRMVQSQLSNVSSLVETHAELVNGSLAQDTDEYNALILQLEESDAKNQTLELKVIELIKTAEEEDLNHIEQLTKLRSEFNSLRLRTKDFSDMRTELKRLKSLDPDALKRKLSERNKVADERLNTINAMKRENSAYRKDNVKLKRDHAELMDTALKATELADSLQERITHVDGDVKNKVYSGKDGLECFIYTFGWRLTYIPVARNISVISDLDFHIVIRTNWAINITVSVSDYLVPFMPSCTDLEGKMPTDLYGDLQELFIERLSVSHSHLIDRMEWAKETGLDECGRAITPRELKLLNDANYFSVYSVMHSTDHELAKSVKGISEKSAEKIRRSVDQTYVKEWESANWTREQRGLK</sequence>
<dbReference type="STRING" id="680026.AB733_21600"/>
<organism evidence="1 2">
    <name type="scientific">Photobacterium swingsii</name>
    <dbReference type="NCBI Taxonomy" id="680026"/>
    <lineage>
        <taxon>Bacteria</taxon>
        <taxon>Pseudomonadati</taxon>
        <taxon>Pseudomonadota</taxon>
        <taxon>Gammaproteobacteria</taxon>
        <taxon>Vibrionales</taxon>
        <taxon>Vibrionaceae</taxon>
        <taxon>Photobacterium</taxon>
    </lineage>
</organism>
<evidence type="ECO:0000313" key="1">
    <source>
        <dbReference type="EMBL" id="PSW24547.1"/>
    </source>
</evidence>
<keyword evidence="2" id="KW-1185">Reference proteome</keyword>
<dbReference type="OrthoDB" id="6424139at2"/>
<reference evidence="1 2" key="1">
    <citation type="submission" date="2018-01" db="EMBL/GenBank/DDBJ databases">
        <title>Whole genome sequencing of Histamine producing bacteria.</title>
        <authorList>
            <person name="Butler K."/>
        </authorList>
    </citation>
    <scope>NUCLEOTIDE SEQUENCE [LARGE SCALE GENOMIC DNA]</scope>
    <source>
        <strain evidence="1 2">DSM 24669</strain>
    </source>
</reference>
<name>A0A0J8V6N2_9GAMM</name>
<comment type="caution">
    <text evidence="1">The sequence shown here is derived from an EMBL/GenBank/DDBJ whole genome shotgun (WGS) entry which is preliminary data.</text>
</comment>
<dbReference type="Proteomes" id="UP000240481">
    <property type="component" value="Unassembled WGS sequence"/>
</dbReference>
<dbReference type="AlphaFoldDB" id="A0A0J8V6N2"/>
<dbReference type="RefSeq" id="WP_048900644.1">
    <property type="nucleotide sequence ID" value="NZ_AP024853.1"/>
</dbReference>